<proteinExistence type="predicted"/>
<evidence type="ECO:0000313" key="2">
    <source>
        <dbReference type="Proteomes" id="UP000654075"/>
    </source>
</evidence>
<protein>
    <submittedName>
        <fullName evidence="1">Uncharacterized protein</fullName>
    </submittedName>
</protein>
<evidence type="ECO:0000313" key="1">
    <source>
        <dbReference type="EMBL" id="CAE8600305.1"/>
    </source>
</evidence>
<sequence>APSAFVVIGSELCCGEESQFQQSALIAALEQRLPTVKVNLLGSDAPPGMPLAVQQATAFLCSADGNIDRAAAGAIRIHRWPSILTRRLSRGEDRTCQRPKECIVARRGLGLLARIWRALSLFLSRGRSQARKPLSCRGRLSSKCSKVTEVCRLTTGARCRTRCPCCRLEIVLLLEALQPMLRGRSPEGLRLTLSSRRAEGKVFCEELRGGRCESFCPACRRPVVCSLDHLRGTREATCPSLDHKGTKRRRSAGRWCLSP</sequence>
<feature type="non-terminal residue" evidence="1">
    <location>
        <position position="1"/>
    </location>
</feature>
<dbReference type="Proteomes" id="UP000654075">
    <property type="component" value="Unassembled WGS sequence"/>
</dbReference>
<reference evidence="1" key="1">
    <citation type="submission" date="2021-02" db="EMBL/GenBank/DDBJ databases">
        <authorList>
            <person name="Dougan E. K."/>
            <person name="Rhodes N."/>
            <person name="Thang M."/>
            <person name="Chan C."/>
        </authorList>
    </citation>
    <scope>NUCLEOTIDE SEQUENCE</scope>
</reference>
<accession>A0A813EMV1</accession>
<comment type="caution">
    <text evidence="1">The sequence shown here is derived from an EMBL/GenBank/DDBJ whole genome shotgun (WGS) entry which is preliminary data.</text>
</comment>
<dbReference type="EMBL" id="CAJNNV010012022">
    <property type="protein sequence ID" value="CAE8600305.1"/>
    <property type="molecule type" value="Genomic_DNA"/>
</dbReference>
<gene>
    <name evidence="1" type="ORF">PGLA1383_LOCUS18632</name>
</gene>
<keyword evidence="2" id="KW-1185">Reference proteome</keyword>
<dbReference type="AlphaFoldDB" id="A0A813EMV1"/>
<name>A0A813EMV1_POLGL</name>
<feature type="non-terminal residue" evidence="1">
    <location>
        <position position="259"/>
    </location>
</feature>
<organism evidence="1 2">
    <name type="scientific">Polarella glacialis</name>
    <name type="common">Dinoflagellate</name>
    <dbReference type="NCBI Taxonomy" id="89957"/>
    <lineage>
        <taxon>Eukaryota</taxon>
        <taxon>Sar</taxon>
        <taxon>Alveolata</taxon>
        <taxon>Dinophyceae</taxon>
        <taxon>Suessiales</taxon>
        <taxon>Suessiaceae</taxon>
        <taxon>Polarella</taxon>
    </lineage>
</organism>